<keyword evidence="12" id="KW-1185">Reference proteome</keyword>
<dbReference type="GO" id="GO:0016787">
    <property type="term" value="F:hydrolase activity"/>
    <property type="evidence" value="ECO:0007669"/>
    <property type="project" value="UniProtKB-KW"/>
</dbReference>
<organism evidence="11 12">
    <name type="scientific">Exidia glandulosa HHB12029</name>
    <dbReference type="NCBI Taxonomy" id="1314781"/>
    <lineage>
        <taxon>Eukaryota</taxon>
        <taxon>Fungi</taxon>
        <taxon>Dikarya</taxon>
        <taxon>Basidiomycota</taxon>
        <taxon>Agaricomycotina</taxon>
        <taxon>Agaricomycetes</taxon>
        <taxon>Auriculariales</taxon>
        <taxon>Exidiaceae</taxon>
        <taxon>Exidia</taxon>
    </lineage>
</organism>
<evidence type="ECO:0000259" key="9">
    <source>
        <dbReference type="PROSITE" id="PS51192"/>
    </source>
</evidence>
<keyword evidence="5" id="KW-0413">Isomerase</keyword>
<evidence type="ECO:0000256" key="2">
    <source>
        <dbReference type="ARBA" id="ARBA00022741"/>
    </source>
</evidence>
<evidence type="ECO:0000256" key="6">
    <source>
        <dbReference type="ARBA" id="ARBA00034617"/>
    </source>
</evidence>
<feature type="domain" description="Helicase ATP-binding" evidence="9">
    <location>
        <begin position="6"/>
        <end position="183"/>
    </location>
</feature>
<evidence type="ECO:0000259" key="10">
    <source>
        <dbReference type="PROSITE" id="PS51194"/>
    </source>
</evidence>
<dbReference type="SMART" id="SM00490">
    <property type="entry name" value="HELICc"/>
    <property type="match status" value="1"/>
</dbReference>
<reference evidence="11 12" key="1">
    <citation type="journal article" date="2016" name="Mol. Biol. Evol.">
        <title>Comparative Genomics of Early-Diverging Mushroom-Forming Fungi Provides Insights into the Origins of Lignocellulose Decay Capabilities.</title>
        <authorList>
            <person name="Nagy L.G."/>
            <person name="Riley R."/>
            <person name="Tritt A."/>
            <person name="Adam C."/>
            <person name="Daum C."/>
            <person name="Floudas D."/>
            <person name="Sun H."/>
            <person name="Yadav J.S."/>
            <person name="Pangilinan J."/>
            <person name="Larsson K.H."/>
            <person name="Matsuura K."/>
            <person name="Barry K."/>
            <person name="Labutti K."/>
            <person name="Kuo R."/>
            <person name="Ohm R.A."/>
            <person name="Bhattacharya S.S."/>
            <person name="Shirouzu T."/>
            <person name="Yoshinaga Y."/>
            <person name="Martin F.M."/>
            <person name="Grigoriev I.V."/>
            <person name="Hibbett D.S."/>
        </authorList>
    </citation>
    <scope>NUCLEOTIDE SEQUENCE [LARGE SCALE GENOMIC DNA]</scope>
    <source>
        <strain evidence="11 12">HHB12029</strain>
    </source>
</reference>
<evidence type="ECO:0000256" key="4">
    <source>
        <dbReference type="ARBA" id="ARBA00023125"/>
    </source>
</evidence>
<evidence type="ECO:0000256" key="7">
    <source>
        <dbReference type="ARBA" id="ARBA00034808"/>
    </source>
</evidence>
<dbReference type="GO" id="GO:0005694">
    <property type="term" value="C:chromosome"/>
    <property type="evidence" value="ECO:0007669"/>
    <property type="project" value="TreeGrafter"/>
</dbReference>
<keyword evidence="2" id="KW-0547">Nucleotide-binding</keyword>
<evidence type="ECO:0000256" key="1">
    <source>
        <dbReference type="ARBA" id="ARBA00005446"/>
    </source>
</evidence>
<protein>
    <recommendedName>
        <fullName evidence="7">DNA 3'-5' helicase</fullName>
        <ecNumber evidence="7">5.6.2.4</ecNumber>
    </recommendedName>
</protein>
<feature type="domain" description="Helicase C-terminal" evidence="10">
    <location>
        <begin position="219"/>
        <end position="379"/>
    </location>
</feature>
<dbReference type="SMART" id="SM00487">
    <property type="entry name" value="DEXDc"/>
    <property type="match status" value="1"/>
</dbReference>
<dbReference type="Pfam" id="PF00270">
    <property type="entry name" value="DEAD"/>
    <property type="match status" value="1"/>
</dbReference>
<evidence type="ECO:0000313" key="11">
    <source>
        <dbReference type="EMBL" id="KZV90119.1"/>
    </source>
</evidence>
<dbReference type="InterPro" id="IPR011545">
    <property type="entry name" value="DEAD/DEAH_box_helicase_dom"/>
</dbReference>
<name>A0A166AAI7_EXIGL</name>
<evidence type="ECO:0000313" key="12">
    <source>
        <dbReference type="Proteomes" id="UP000077266"/>
    </source>
</evidence>
<feature type="non-terminal residue" evidence="11">
    <location>
        <position position="551"/>
    </location>
</feature>
<evidence type="ECO:0000256" key="3">
    <source>
        <dbReference type="ARBA" id="ARBA00022840"/>
    </source>
</evidence>
<dbReference type="GO" id="GO:0009378">
    <property type="term" value="F:four-way junction helicase activity"/>
    <property type="evidence" value="ECO:0007669"/>
    <property type="project" value="TreeGrafter"/>
</dbReference>
<comment type="similarity">
    <text evidence="1">Belongs to the helicase family. RecQ subfamily.</text>
</comment>
<dbReference type="InterPro" id="IPR027417">
    <property type="entry name" value="P-loop_NTPase"/>
</dbReference>
<evidence type="ECO:0000256" key="8">
    <source>
        <dbReference type="SAM" id="MobiDB-lite"/>
    </source>
</evidence>
<gene>
    <name evidence="11" type="ORF">EXIGLDRAFT_582462</name>
</gene>
<dbReference type="GO" id="GO:0043138">
    <property type="term" value="F:3'-5' DNA helicase activity"/>
    <property type="evidence" value="ECO:0007669"/>
    <property type="project" value="UniProtKB-EC"/>
</dbReference>
<dbReference type="InterPro" id="IPR014001">
    <property type="entry name" value="Helicase_ATP-bd"/>
</dbReference>
<dbReference type="PANTHER" id="PTHR13710">
    <property type="entry name" value="DNA HELICASE RECQ FAMILY MEMBER"/>
    <property type="match status" value="1"/>
</dbReference>
<keyword evidence="11" id="KW-0378">Hydrolase</keyword>
<dbReference type="Pfam" id="PF00271">
    <property type="entry name" value="Helicase_C"/>
    <property type="match status" value="1"/>
</dbReference>
<dbReference type="GO" id="GO:0003677">
    <property type="term" value="F:DNA binding"/>
    <property type="evidence" value="ECO:0007669"/>
    <property type="project" value="UniProtKB-KW"/>
</dbReference>
<keyword evidence="4" id="KW-0238">DNA-binding</keyword>
<dbReference type="OrthoDB" id="10261556at2759"/>
<proteinExistence type="inferred from homology"/>
<dbReference type="PROSITE" id="PS51192">
    <property type="entry name" value="HELICASE_ATP_BIND_1"/>
    <property type="match status" value="1"/>
</dbReference>
<dbReference type="EMBL" id="KV426056">
    <property type="protein sequence ID" value="KZV90119.1"/>
    <property type="molecule type" value="Genomic_DNA"/>
</dbReference>
<dbReference type="PANTHER" id="PTHR13710:SF105">
    <property type="entry name" value="ATP-DEPENDENT DNA HELICASE Q1"/>
    <property type="match status" value="1"/>
</dbReference>
<comment type="catalytic activity">
    <reaction evidence="6">
        <text>Couples ATP hydrolysis with the unwinding of duplex DNA by translocating in the 3'-5' direction.</text>
        <dbReference type="EC" id="5.6.2.4"/>
    </reaction>
</comment>
<dbReference type="SUPFAM" id="SSF52540">
    <property type="entry name" value="P-loop containing nucleoside triphosphate hydrolases"/>
    <property type="match status" value="1"/>
</dbReference>
<feature type="compositionally biased region" description="Basic residues" evidence="8">
    <location>
        <begin position="368"/>
        <end position="379"/>
    </location>
</feature>
<evidence type="ECO:0000256" key="5">
    <source>
        <dbReference type="ARBA" id="ARBA00023235"/>
    </source>
</evidence>
<dbReference type="Gene3D" id="3.40.50.300">
    <property type="entry name" value="P-loop containing nucleotide triphosphate hydrolases"/>
    <property type="match status" value="2"/>
</dbReference>
<keyword evidence="3" id="KW-0067">ATP-binding</keyword>
<feature type="region of interest" description="Disordered" evidence="8">
    <location>
        <begin position="353"/>
        <end position="401"/>
    </location>
</feature>
<dbReference type="GO" id="GO:0005737">
    <property type="term" value="C:cytoplasm"/>
    <property type="evidence" value="ECO:0007669"/>
    <property type="project" value="TreeGrafter"/>
</dbReference>
<accession>A0A166AAI7</accession>
<dbReference type="InterPro" id="IPR001650">
    <property type="entry name" value="Helicase_C-like"/>
</dbReference>
<sequence length="551" mass="61585">MQQESVVAQVDSEDVMLHAPTGAGKTAVVAGPYVFPENKGRVTIFVSPLIALQEEMVTTFKEEYKLEAVAVNSTRKKSLTETMRDICEGKYSVVLISPEMLQTRRFIDGVLRNDEFYHRVLSLVIDEAHTISHWGAHFRKKYSSLGVVRAFLPPKTSVVAMSASFTPRVRRDVIKKLHFGSEYHDIDEGNNRPNVAIVVRACHRQLSSFADLDFVIPSGVQQPSDIPPTFIYCDKKDEGDLMVDHLRDMLPPDLRELGVVRPFNASLSHQYRKNALQHFRAGNIRIMVCTDAAGMGCNIPNIEVVVQWKLPEKLSMFVQRAGRRAARRRGMKGLAVLLVEPSAYTELPQDAAATTSAADASTSTVRAKSSKKTTTRKSRAPAGYAKAHGRSRGRNDDPNANAIDQSIRMAVDDLAEDEGLIVLVQTGDCRRRVLADVFAHKKRDTSFVGQCCDLCHPELLQRTLPGRATKRKAGRVKRDMKNIAPDVVDALHDWRLATWTEDLEYCGFSDVAILSDERIDSLAAVPEFASEKALKSDMEDWLWWSTYGRSL</sequence>
<dbReference type="PROSITE" id="PS51194">
    <property type="entry name" value="HELICASE_CTER"/>
    <property type="match status" value="1"/>
</dbReference>
<dbReference type="STRING" id="1314781.A0A166AAI7"/>
<dbReference type="EC" id="5.6.2.4" evidence="7"/>
<dbReference type="InParanoid" id="A0A166AAI7"/>
<feature type="compositionally biased region" description="Low complexity" evidence="8">
    <location>
        <begin position="353"/>
        <end position="367"/>
    </location>
</feature>
<dbReference type="GO" id="GO:0000724">
    <property type="term" value="P:double-strand break repair via homologous recombination"/>
    <property type="evidence" value="ECO:0007669"/>
    <property type="project" value="TreeGrafter"/>
</dbReference>
<dbReference type="Proteomes" id="UP000077266">
    <property type="component" value="Unassembled WGS sequence"/>
</dbReference>
<dbReference type="AlphaFoldDB" id="A0A166AAI7"/>
<dbReference type="GO" id="GO:0005524">
    <property type="term" value="F:ATP binding"/>
    <property type="evidence" value="ECO:0007669"/>
    <property type="project" value="UniProtKB-KW"/>
</dbReference>